<sequence length="231" mass="26435">MRKPCCDKQDTNKGAWSKQEDQKLIDYIRKHGEGCWRTLPQAAGLFRCGKSCRLRWINYLRPDLKRGNFAEDEEDLIIKLHALLGNRWSLIAGRLPGRTDNEVKNYWNTHLRKKLINMGIDPNNHRILHHSLHRRHENPNNSTSATSSGLKVQTDKQRPDAVKSNGGGDNDQTSDTGSCLEDEPCELPDLNLDLSMTIPSPGKPKEQKNFSEPNNIKEQELTPFRTLVLFQ</sequence>
<name>A0ACC1XE82_MELAZ</name>
<keyword evidence="2" id="KW-1185">Reference proteome</keyword>
<gene>
    <name evidence="1" type="ORF">OWV82_016045</name>
</gene>
<reference evidence="1 2" key="1">
    <citation type="journal article" date="2023" name="Science">
        <title>Complex scaffold remodeling in plant triterpene biosynthesis.</title>
        <authorList>
            <person name="De La Pena R."/>
            <person name="Hodgson H."/>
            <person name="Liu J.C."/>
            <person name="Stephenson M.J."/>
            <person name="Martin A.C."/>
            <person name="Owen C."/>
            <person name="Harkess A."/>
            <person name="Leebens-Mack J."/>
            <person name="Jimenez L.E."/>
            <person name="Osbourn A."/>
            <person name="Sattely E.S."/>
        </authorList>
    </citation>
    <scope>NUCLEOTIDE SEQUENCE [LARGE SCALE GENOMIC DNA]</scope>
    <source>
        <strain evidence="2">cv. JPN11</strain>
        <tissue evidence="1">Leaf</tissue>
    </source>
</reference>
<protein>
    <submittedName>
        <fullName evidence="1">MYB transcription factor</fullName>
    </submittedName>
</protein>
<organism evidence="1 2">
    <name type="scientific">Melia azedarach</name>
    <name type="common">Chinaberry tree</name>
    <dbReference type="NCBI Taxonomy" id="155640"/>
    <lineage>
        <taxon>Eukaryota</taxon>
        <taxon>Viridiplantae</taxon>
        <taxon>Streptophyta</taxon>
        <taxon>Embryophyta</taxon>
        <taxon>Tracheophyta</taxon>
        <taxon>Spermatophyta</taxon>
        <taxon>Magnoliopsida</taxon>
        <taxon>eudicotyledons</taxon>
        <taxon>Gunneridae</taxon>
        <taxon>Pentapetalae</taxon>
        <taxon>rosids</taxon>
        <taxon>malvids</taxon>
        <taxon>Sapindales</taxon>
        <taxon>Meliaceae</taxon>
        <taxon>Melia</taxon>
    </lineage>
</organism>
<accession>A0ACC1XE82</accession>
<evidence type="ECO:0000313" key="1">
    <source>
        <dbReference type="EMBL" id="KAJ4709776.1"/>
    </source>
</evidence>
<dbReference type="Proteomes" id="UP001164539">
    <property type="component" value="Chromosome 9"/>
</dbReference>
<dbReference type="EMBL" id="CM051402">
    <property type="protein sequence ID" value="KAJ4709776.1"/>
    <property type="molecule type" value="Genomic_DNA"/>
</dbReference>
<comment type="caution">
    <text evidence="1">The sequence shown here is derived from an EMBL/GenBank/DDBJ whole genome shotgun (WGS) entry which is preliminary data.</text>
</comment>
<proteinExistence type="predicted"/>
<evidence type="ECO:0000313" key="2">
    <source>
        <dbReference type="Proteomes" id="UP001164539"/>
    </source>
</evidence>